<dbReference type="PANTHER" id="PTHR40020">
    <property type="entry name" value="CYTOCHROME C OXIDASE ASSEMBLY FACTOR 2"/>
    <property type="match status" value="1"/>
</dbReference>
<dbReference type="GO" id="GO:0033617">
    <property type="term" value="P:mitochondrial respiratory chain complex IV assembly"/>
    <property type="evidence" value="ECO:0007669"/>
    <property type="project" value="TreeGrafter"/>
</dbReference>
<gene>
    <name evidence="3" type="ORF">UREG_05253</name>
</gene>
<keyword evidence="2" id="KW-1133">Transmembrane helix</keyword>
<protein>
    <recommendedName>
        <fullName evidence="5">Alpha-1,3-mannosyltransferase</fullName>
    </recommendedName>
</protein>
<evidence type="ECO:0000256" key="1">
    <source>
        <dbReference type="SAM" id="MobiDB-lite"/>
    </source>
</evidence>
<feature type="compositionally biased region" description="Basic and acidic residues" evidence="1">
    <location>
        <begin position="64"/>
        <end position="85"/>
    </location>
</feature>
<dbReference type="GO" id="GO:0005759">
    <property type="term" value="C:mitochondrial matrix"/>
    <property type="evidence" value="ECO:0007669"/>
    <property type="project" value="TreeGrafter"/>
</dbReference>
<accession>C4JS14</accession>
<dbReference type="InParanoid" id="C4JS14"/>
<dbReference type="Proteomes" id="UP000002058">
    <property type="component" value="Unassembled WGS sequence"/>
</dbReference>
<dbReference type="HOGENOM" id="CLU_122923_0_0_1"/>
<evidence type="ECO:0000313" key="4">
    <source>
        <dbReference type="Proteomes" id="UP000002058"/>
    </source>
</evidence>
<evidence type="ECO:0008006" key="5">
    <source>
        <dbReference type="Google" id="ProtNLM"/>
    </source>
</evidence>
<keyword evidence="2" id="KW-0472">Membrane</keyword>
<evidence type="ECO:0000313" key="3">
    <source>
        <dbReference type="EMBL" id="EEP80411.1"/>
    </source>
</evidence>
<keyword evidence="2" id="KW-0812">Transmembrane</keyword>
<dbReference type="eggNOG" id="ENOG502SVG3">
    <property type="taxonomic scope" value="Eukaryota"/>
</dbReference>
<dbReference type="VEuPathDB" id="FungiDB:UREG_05253"/>
<feature type="transmembrane region" description="Helical" evidence="2">
    <location>
        <begin position="12"/>
        <end position="33"/>
    </location>
</feature>
<proteinExistence type="predicted"/>
<name>C4JS14_UNCRE</name>
<reference evidence="4" key="1">
    <citation type="journal article" date="2009" name="Genome Res.">
        <title>Comparative genomic analyses of the human fungal pathogens Coccidioides and their relatives.</title>
        <authorList>
            <person name="Sharpton T.J."/>
            <person name="Stajich J.E."/>
            <person name="Rounsley S.D."/>
            <person name="Gardner M.J."/>
            <person name="Wortman J.R."/>
            <person name="Jordar V.S."/>
            <person name="Maiti R."/>
            <person name="Kodira C.D."/>
            <person name="Neafsey D.E."/>
            <person name="Zeng Q."/>
            <person name="Hung C.-Y."/>
            <person name="McMahan C."/>
            <person name="Muszewska A."/>
            <person name="Grynberg M."/>
            <person name="Mandel M.A."/>
            <person name="Kellner E.M."/>
            <person name="Barker B.M."/>
            <person name="Galgiani J.N."/>
            <person name="Orbach M.J."/>
            <person name="Kirkland T.N."/>
            <person name="Cole G.T."/>
            <person name="Henn M.R."/>
            <person name="Birren B.W."/>
            <person name="Taylor J.W."/>
        </authorList>
    </citation>
    <scope>NUCLEOTIDE SEQUENCE [LARGE SCALE GENOMIC DNA]</scope>
    <source>
        <strain evidence="4">UAMH 1704</strain>
    </source>
</reference>
<dbReference type="AlphaFoldDB" id="C4JS14"/>
<dbReference type="EMBL" id="CH476617">
    <property type="protein sequence ID" value="EEP80411.1"/>
    <property type="molecule type" value="Genomic_DNA"/>
</dbReference>
<feature type="region of interest" description="Disordered" evidence="1">
    <location>
        <begin position="101"/>
        <end position="146"/>
    </location>
</feature>
<evidence type="ECO:0000256" key="2">
    <source>
        <dbReference type="SAM" id="Phobius"/>
    </source>
</evidence>
<dbReference type="OMA" id="KAGHECP"/>
<dbReference type="GeneID" id="8442111"/>
<organism evidence="3 4">
    <name type="scientific">Uncinocarpus reesii (strain UAMH 1704)</name>
    <dbReference type="NCBI Taxonomy" id="336963"/>
    <lineage>
        <taxon>Eukaryota</taxon>
        <taxon>Fungi</taxon>
        <taxon>Dikarya</taxon>
        <taxon>Ascomycota</taxon>
        <taxon>Pezizomycotina</taxon>
        <taxon>Eurotiomycetes</taxon>
        <taxon>Eurotiomycetidae</taxon>
        <taxon>Onygenales</taxon>
        <taxon>Onygenaceae</taxon>
        <taxon>Uncinocarpus</taxon>
    </lineage>
</organism>
<dbReference type="RefSeq" id="XP_002584564.1">
    <property type="nucleotide sequence ID" value="XM_002584518.1"/>
</dbReference>
<dbReference type="PANTHER" id="PTHR40020:SF1">
    <property type="entry name" value="CYTOCHROME C OXIDASE ASSEMBLY FACTOR 2"/>
    <property type="match status" value="1"/>
</dbReference>
<sequence length="146" mass="16379">MPPHLHPRSRSTTSLFTATLLASFLIVGLPHLFPCPAPRRTLADSDMITGPDGQQRIRRRRRKQTEEVDASSKESPFEPSRQLDDAAAEFRHMDEEAKRLRKVGRECPVPKPKGIVGQMLGFDVPKDSGNNRDLVGVGSPRRENEQ</sequence>
<dbReference type="KEGG" id="ure:UREG_05253"/>
<dbReference type="OrthoDB" id="5410040at2759"/>
<feature type="region of interest" description="Disordered" evidence="1">
    <location>
        <begin position="39"/>
        <end position="85"/>
    </location>
</feature>
<keyword evidence="4" id="KW-1185">Reference proteome</keyword>